<evidence type="ECO:0000256" key="2">
    <source>
        <dbReference type="ARBA" id="ARBA00023295"/>
    </source>
</evidence>
<dbReference type="AlphaFoldDB" id="A0A975EYJ7"/>
<dbReference type="InterPro" id="IPR015910">
    <property type="entry name" value="I/U_nuclsd_hydro_CS"/>
</dbReference>
<dbReference type="Proteomes" id="UP000671995">
    <property type="component" value="Chromosome"/>
</dbReference>
<dbReference type="Pfam" id="PF01156">
    <property type="entry name" value="IU_nuc_hydro"/>
    <property type="match status" value="1"/>
</dbReference>
<keyword evidence="2" id="KW-0326">Glycosidase</keyword>
<evidence type="ECO:0000256" key="1">
    <source>
        <dbReference type="ARBA" id="ARBA00022801"/>
    </source>
</evidence>
<evidence type="ECO:0000313" key="5">
    <source>
        <dbReference type="Proteomes" id="UP000671995"/>
    </source>
</evidence>
<dbReference type="RefSeq" id="WP_210117980.1">
    <property type="nucleotide sequence ID" value="NZ_CP054257.1"/>
</dbReference>
<reference evidence="4" key="1">
    <citation type="submission" date="2020-05" db="EMBL/GenBank/DDBJ databases">
        <authorList>
            <person name="Zeng H."/>
            <person name="Chan Y.K."/>
            <person name="Watt R.M."/>
        </authorList>
    </citation>
    <scope>NUCLEOTIDE SEQUENCE</scope>
    <source>
        <strain evidence="4">ATCC 700773</strain>
    </source>
</reference>
<feature type="domain" description="Inosine/uridine-preferring nucleoside hydrolase" evidence="3">
    <location>
        <begin position="4"/>
        <end position="312"/>
    </location>
</feature>
<dbReference type="GO" id="GO:0006152">
    <property type="term" value="P:purine nucleoside catabolic process"/>
    <property type="evidence" value="ECO:0007669"/>
    <property type="project" value="TreeGrafter"/>
</dbReference>
<dbReference type="GO" id="GO:0008477">
    <property type="term" value="F:purine nucleosidase activity"/>
    <property type="evidence" value="ECO:0007669"/>
    <property type="project" value="TreeGrafter"/>
</dbReference>
<dbReference type="EMBL" id="CP054257">
    <property type="protein sequence ID" value="QTQ11183.1"/>
    <property type="molecule type" value="Genomic_DNA"/>
</dbReference>
<dbReference type="PANTHER" id="PTHR12304:SF4">
    <property type="entry name" value="URIDINE NUCLEOSIDASE"/>
    <property type="match status" value="1"/>
</dbReference>
<name>A0A975EYJ7_9SPIR</name>
<dbReference type="GO" id="GO:0045437">
    <property type="term" value="F:uridine nucleosidase activity"/>
    <property type="evidence" value="ECO:0007669"/>
    <property type="project" value="UniProtKB-ARBA"/>
</dbReference>
<dbReference type="PROSITE" id="PS01247">
    <property type="entry name" value="IUNH"/>
    <property type="match status" value="1"/>
</dbReference>
<dbReference type="InterPro" id="IPR001910">
    <property type="entry name" value="Inosine/uridine_hydrolase_dom"/>
</dbReference>
<proteinExistence type="predicted"/>
<evidence type="ECO:0000313" key="4">
    <source>
        <dbReference type="EMBL" id="QTQ11183.1"/>
    </source>
</evidence>
<evidence type="ECO:0000259" key="3">
    <source>
        <dbReference type="Pfam" id="PF01156"/>
    </source>
</evidence>
<reference evidence="4" key="2">
    <citation type="journal article" date="2021" name="Microbiol. Resour. Announc.">
        <title>Complete Genome Sequences of Three Human Oral Treponema parvum Isolates.</title>
        <authorList>
            <person name="Zeng H."/>
            <person name="Watt R.M."/>
        </authorList>
    </citation>
    <scope>NUCLEOTIDE SEQUENCE</scope>
    <source>
        <strain evidence="4">ATCC 700773</strain>
    </source>
</reference>
<sequence>MKKIILDVDTGSDDAVAIMTAVLSPAVELTALCTVWGNLSVEKTTFNTLAVSEALNAHVPVYKGAHTAMVKYLTPNRSLEQRDYHPIKINGKELRIHTETLEGIPSPKGIAQNLPASLFYVEYLKNAASPETLVAVGPLTNLGLALTMDPSIVKNIERIVIMGGGCDTANSSLCSEANIWHDPEAAQKVINSGAEILLVPLDATHAAALNLDDCAKLESLGSFAGNFSASLIKSRIEYENALFHKPINKTAVHDALAVCAVIDETVLKDVRAVHAEIGLNDYGEGSVLIDCRRKPSKKNIRFAYAADHDKFISMLCKIFMQKKEL</sequence>
<protein>
    <submittedName>
        <fullName evidence="4">Nucleoside hydrolase</fullName>
    </submittedName>
</protein>
<gene>
    <name evidence="4" type="ORF">HRI96_02620</name>
</gene>
<keyword evidence="1 4" id="KW-0378">Hydrolase</keyword>
<dbReference type="InterPro" id="IPR036452">
    <property type="entry name" value="Ribo_hydro-like"/>
</dbReference>
<dbReference type="GO" id="GO:0005829">
    <property type="term" value="C:cytosol"/>
    <property type="evidence" value="ECO:0007669"/>
    <property type="project" value="TreeGrafter"/>
</dbReference>
<organism evidence="4 5">
    <name type="scientific">Treponema parvum</name>
    <dbReference type="NCBI Taxonomy" id="138851"/>
    <lineage>
        <taxon>Bacteria</taxon>
        <taxon>Pseudomonadati</taxon>
        <taxon>Spirochaetota</taxon>
        <taxon>Spirochaetia</taxon>
        <taxon>Spirochaetales</taxon>
        <taxon>Treponemataceae</taxon>
        <taxon>Treponema</taxon>
    </lineage>
</organism>
<dbReference type="SUPFAM" id="SSF53590">
    <property type="entry name" value="Nucleoside hydrolase"/>
    <property type="match status" value="1"/>
</dbReference>
<dbReference type="InterPro" id="IPR023186">
    <property type="entry name" value="IUNH"/>
</dbReference>
<accession>A0A975EYJ7</accession>
<dbReference type="Gene3D" id="3.90.245.10">
    <property type="entry name" value="Ribonucleoside hydrolase-like"/>
    <property type="match status" value="1"/>
</dbReference>
<dbReference type="PANTHER" id="PTHR12304">
    <property type="entry name" value="INOSINE-URIDINE PREFERRING NUCLEOSIDE HYDROLASE"/>
    <property type="match status" value="1"/>
</dbReference>